<keyword evidence="2" id="KW-0732">Signal</keyword>
<dbReference type="InterPro" id="IPR006311">
    <property type="entry name" value="TAT_signal"/>
</dbReference>
<dbReference type="PROSITE" id="PS51318">
    <property type="entry name" value="TAT"/>
    <property type="match status" value="1"/>
</dbReference>
<dbReference type="EMBL" id="CADCWF010000089">
    <property type="protein sequence ID" value="CAA9547337.1"/>
    <property type="molecule type" value="Genomic_DNA"/>
</dbReference>
<dbReference type="CDD" id="cd07012">
    <property type="entry name" value="PBP2_Bug_TTT"/>
    <property type="match status" value="1"/>
</dbReference>
<dbReference type="Gene3D" id="3.40.190.10">
    <property type="entry name" value="Periplasmic binding protein-like II"/>
    <property type="match status" value="1"/>
</dbReference>
<name>A0A6J4UD91_9BACT</name>
<dbReference type="AlphaFoldDB" id="A0A6J4UD91"/>
<dbReference type="PANTHER" id="PTHR42928">
    <property type="entry name" value="TRICARBOXYLATE-BINDING PROTEIN"/>
    <property type="match status" value="1"/>
</dbReference>
<evidence type="ECO:0000313" key="3">
    <source>
        <dbReference type="EMBL" id="CAA9547337.1"/>
    </source>
</evidence>
<dbReference type="PIRSF" id="PIRSF017082">
    <property type="entry name" value="YflP"/>
    <property type="match status" value="1"/>
</dbReference>
<dbReference type="SUPFAM" id="SSF53850">
    <property type="entry name" value="Periplasmic binding protein-like II"/>
    <property type="match status" value="1"/>
</dbReference>
<protein>
    <submittedName>
        <fullName evidence="3">Tricarboxylate transport protein TctC</fullName>
    </submittedName>
</protein>
<accession>A0A6J4UD91</accession>
<gene>
    <name evidence="3" type="ORF">AVDCRST_MAG59-1440</name>
</gene>
<sequence length="355" mass="36518">MRSLRSLMVLLVVGLMGGAAAPALGAPTAAAPMGRFALTQEAACTVDGFAEQPLEIMAPAAPGGGWDTTAREMQRVLQEAGIAPNVEVYNVEGAGGTVGIAQFVNDERGNDHQLMMMGLVMVGALATNASEVTLDDVTPVSRLTTEFEVIVVPADSEYQTLDDLLAAFRADPTAVSWGGGSAGGTDHVLVGLIAQAEGIDPTQINYVPFSGGGEALAAILGGQVSAGVSGVGEWLAQIESGELRALAVSGTAESGATPVAGEGAGGTIAPTLQEQGVDVELANWRGLVAPPEISPEGRDCLVALVDEMRASEGWQETLANYGWEDYPLSGDQFATFLTEERDRVIPILNALGLVA</sequence>
<proteinExistence type="inferred from homology"/>
<dbReference type="Pfam" id="PF03401">
    <property type="entry name" value="TctC"/>
    <property type="match status" value="1"/>
</dbReference>
<comment type="similarity">
    <text evidence="1">Belongs to the UPF0065 (bug) family.</text>
</comment>
<evidence type="ECO:0000256" key="2">
    <source>
        <dbReference type="SAM" id="SignalP"/>
    </source>
</evidence>
<dbReference type="InterPro" id="IPR005064">
    <property type="entry name" value="BUG"/>
</dbReference>
<dbReference type="Gene3D" id="3.40.190.150">
    <property type="entry name" value="Bordetella uptake gene, domain 1"/>
    <property type="match status" value="1"/>
</dbReference>
<organism evidence="3">
    <name type="scientific">uncultured Thermomicrobiales bacterium</name>
    <dbReference type="NCBI Taxonomy" id="1645740"/>
    <lineage>
        <taxon>Bacteria</taxon>
        <taxon>Pseudomonadati</taxon>
        <taxon>Thermomicrobiota</taxon>
        <taxon>Thermomicrobia</taxon>
        <taxon>Thermomicrobiales</taxon>
        <taxon>environmental samples</taxon>
    </lineage>
</organism>
<evidence type="ECO:0000256" key="1">
    <source>
        <dbReference type="ARBA" id="ARBA00006987"/>
    </source>
</evidence>
<feature type="chain" id="PRO_5026759528" evidence="2">
    <location>
        <begin position="26"/>
        <end position="355"/>
    </location>
</feature>
<dbReference type="InterPro" id="IPR042100">
    <property type="entry name" value="Bug_dom1"/>
</dbReference>
<feature type="signal peptide" evidence="2">
    <location>
        <begin position="1"/>
        <end position="25"/>
    </location>
</feature>
<dbReference type="PANTHER" id="PTHR42928:SF3">
    <property type="entry name" value="UPF0065 PROTEIN YFLP"/>
    <property type="match status" value="1"/>
</dbReference>
<reference evidence="3" key="1">
    <citation type="submission" date="2020-02" db="EMBL/GenBank/DDBJ databases">
        <authorList>
            <person name="Meier V. D."/>
        </authorList>
    </citation>
    <scope>NUCLEOTIDE SEQUENCE</scope>
    <source>
        <strain evidence="3">AVDCRST_MAG59</strain>
    </source>
</reference>